<dbReference type="InterPro" id="IPR046348">
    <property type="entry name" value="SIS_dom_sf"/>
</dbReference>
<reference evidence="1" key="1">
    <citation type="submission" date="2018-05" db="EMBL/GenBank/DDBJ databases">
        <authorList>
            <person name="Lanie J.A."/>
            <person name="Ng W.-L."/>
            <person name="Kazmierczak K.M."/>
            <person name="Andrzejewski T.M."/>
            <person name="Davidsen T.M."/>
            <person name="Wayne K.J."/>
            <person name="Tettelin H."/>
            <person name="Glass J.I."/>
            <person name="Rusch D."/>
            <person name="Podicherti R."/>
            <person name="Tsui H.-C.T."/>
            <person name="Winkler M.E."/>
        </authorList>
    </citation>
    <scope>NUCLEOTIDE SEQUENCE</scope>
</reference>
<dbReference type="GO" id="GO:1901135">
    <property type="term" value="P:carbohydrate derivative metabolic process"/>
    <property type="evidence" value="ECO:0007669"/>
    <property type="project" value="InterPro"/>
</dbReference>
<dbReference type="Gene3D" id="3.40.50.10490">
    <property type="entry name" value="Glucose-6-phosphate isomerase like protein, domain 1"/>
    <property type="match status" value="1"/>
</dbReference>
<name>A0A383DD19_9ZZZZ</name>
<evidence type="ECO:0000313" key="1">
    <source>
        <dbReference type="EMBL" id="SVE41768.1"/>
    </source>
</evidence>
<feature type="non-terminal residue" evidence="1">
    <location>
        <position position="1"/>
    </location>
</feature>
<gene>
    <name evidence="1" type="ORF">METZ01_LOCUS494622</name>
</gene>
<protein>
    <recommendedName>
        <fullName evidence="2">SIS domain-containing protein</fullName>
    </recommendedName>
</protein>
<sequence length="200" mass="22902">IRGIINSEHIEKYESNLREALASIGKIAKAIEKSVIDFVDQYPTLENIWVIGAGPNRGTAEYAAAKFHEQIPINGVPQDLEEWAHLQYFLTLDWKEKSVIIILAPEGKVLDRCMEILTGIENANGTSVLVTNSSNSLNRSNWDFPILFQIDELLTPVIFHIPSQLMAFHWARKRYVRPTPPRRLDNFWLIRNGQICDSIY</sequence>
<dbReference type="SUPFAM" id="SSF53697">
    <property type="entry name" value="SIS domain"/>
    <property type="match status" value="1"/>
</dbReference>
<dbReference type="AlphaFoldDB" id="A0A383DD19"/>
<dbReference type="EMBL" id="UINC01215868">
    <property type="protein sequence ID" value="SVE41768.1"/>
    <property type="molecule type" value="Genomic_DNA"/>
</dbReference>
<dbReference type="GO" id="GO:0097367">
    <property type="term" value="F:carbohydrate derivative binding"/>
    <property type="evidence" value="ECO:0007669"/>
    <property type="project" value="InterPro"/>
</dbReference>
<evidence type="ECO:0008006" key="2">
    <source>
        <dbReference type="Google" id="ProtNLM"/>
    </source>
</evidence>
<proteinExistence type="predicted"/>
<accession>A0A383DD19</accession>
<organism evidence="1">
    <name type="scientific">marine metagenome</name>
    <dbReference type="NCBI Taxonomy" id="408172"/>
    <lineage>
        <taxon>unclassified sequences</taxon>
        <taxon>metagenomes</taxon>
        <taxon>ecological metagenomes</taxon>
    </lineage>
</organism>